<evidence type="ECO:0000313" key="2">
    <source>
        <dbReference type="EMBL" id="CAE8620494.1"/>
    </source>
</evidence>
<feature type="region of interest" description="Disordered" evidence="1">
    <location>
        <begin position="188"/>
        <end position="224"/>
    </location>
</feature>
<name>A0A813G609_POLGL</name>
<feature type="non-terminal residue" evidence="2">
    <location>
        <position position="1"/>
    </location>
</feature>
<feature type="compositionally biased region" description="Low complexity" evidence="1">
    <location>
        <begin position="208"/>
        <end position="224"/>
    </location>
</feature>
<accession>A0A813G609</accession>
<dbReference type="Proteomes" id="UP000654075">
    <property type="component" value="Unassembled WGS sequence"/>
</dbReference>
<gene>
    <name evidence="2" type="ORF">PGLA1383_LOCUS38051</name>
</gene>
<organism evidence="2 3">
    <name type="scientific">Polarella glacialis</name>
    <name type="common">Dinoflagellate</name>
    <dbReference type="NCBI Taxonomy" id="89957"/>
    <lineage>
        <taxon>Eukaryota</taxon>
        <taxon>Sar</taxon>
        <taxon>Alveolata</taxon>
        <taxon>Dinophyceae</taxon>
        <taxon>Suessiales</taxon>
        <taxon>Suessiaceae</taxon>
        <taxon>Polarella</taxon>
    </lineage>
</organism>
<keyword evidence="3" id="KW-1185">Reference proteome</keyword>
<feature type="compositionally biased region" description="Pro residues" evidence="1">
    <location>
        <begin position="198"/>
        <end position="207"/>
    </location>
</feature>
<proteinExistence type="predicted"/>
<protein>
    <submittedName>
        <fullName evidence="2">Uncharacterized protein</fullName>
    </submittedName>
</protein>
<sequence length="224" mass="24086">DVKIQTTASALTEQMEGKSMEWGQNESFEHFEKLMLVTHAMLEPVEDDGSGEGDLELTKFCIPLPAKPQAESDSKVPSLLRPMRPKEAIGDLSPEAKFAQLLGLENAIAVRELHLESRSQHAELQVELLDLRAEVTSLHARISDAGLATASRYAGLQRAESTEEEALFATSQELRGLFGDGGDVGGQLKAIGNKVPQEEPPLPPPALAPERSASPEAAAVTISI</sequence>
<evidence type="ECO:0000313" key="3">
    <source>
        <dbReference type="Proteomes" id="UP000654075"/>
    </source>
</evidence>
<evidence type="ECO:0000256" key="1">
    <source>
        <dbReference type="SAM" id="MobiDB-lite"/>
    </source>
</evidence>
<dbReference type="AlphaFoldDB" id="A0A813G609"/>
<dbReference type="EMBL" id="CAJNNV010027475">
    <property type="protein sequence ID" value="CAE8620494.1"/>
    <property type="molecule type" value="Genomic_DNA"/>
</dbReference>
<reference evidence="2" key="1">
    <citation type="submission" date="2021-02" db="EMBL/GenBank/DDBJ databases">
        <authorList>
            <person name="Dougan E. K."/>
            <person name="Rhodes N."/>
            <person name="Thang M."/>
            <person name="Chan C."/>
        </authorList>
    </citation>
    <scope>NUCLEOTIDE SEQUENCE</scope>
</reference>
<comment type="caution">
    <text evidence="2">The sequence shown here is derived from an EMBL/GenBank/DDBJ whole genome shotgun (WGS) entry which is preliminary data.</text>
</comment>